<evidence type="ECO:0000256" key="8">
    <source>
        <dbReference type="ARBA" id="ARBA00023170"/>
    </source>
</evidence>
<evidence type="ECO:0000256" key="12">
    <source>
        <dbReference type="SAM" id="SignalP"/>
    </source>
</evidence>
<keyword evidence="8 15" id="KW-0675">Receptor</keyword>
<keyword evidence="3 10" id="KW-0813">Transport</keyword>
<feature type="chain" id="PRO_5046574785" evidence="12">
    <location>
        <begin position="23"/>
        <end position="697"/>
    </location>
</feature>
<evidence type="ECO:0000313" key="15">
    <source>
        <dbReference type="EMBL" id="GLT21335.1"/>
    </source>
</evidence>
<evidence type="ECO:0000256" key="6">
    <source>
        <dbReference type="ARBA" id="ARBA00023077"/>
    </source>
</evidence>
<proteinExistence type="inferred from homology"/>
<keyword evidence="9 10" id="KW-0998">Cell outer membrane</keyword>
<dbReference type="Pfam" id="PF00593">
    <property type="entry name" value="TonB_dep_Rec_b-barrel"/>
    <property type="match status" value="1"/>
</dbReference>
<dbReference type="Pfam" id="PF07715">
    <property type="entry name" value="Plug"/>
    <property type="match status" value="1"/>
</dbReference>
<keyword evidence="5 10" id="KW-0812">Transmembrane</keyword>
<evidence type="ECO:0000256" key="1">
    <source>
        <dbReference type="ARBA" id="ARBA00004571"/>
    </source>
</evidence>
<dbReference type="Gene3D" id="2.170.130.10">
    <property type="entry name" value="TonB-dependent receptor, plug domain"/>
    <property type="match status" value="1"/>
</dbReference>
<feature type="signal peptide" evidence="12">
    <location>
        <begin position="1"/>
        <end position="22"/>
    </location>
</feature>
<keyword evidence="12" id="KW-0732">Signal</keyword>
<evidence type="ECO:0000259" key="14">
    <source>
        <dbReference type="Pfam" id="PF07715"/>
    </source>
</evidence>
<keyword evidence="7 10" id="KW-0472">Membrane</keyword>
<dbReference type="Proteomes" id="UP001157167">
    <property type="component" value="Unassembled WGS sequence"/>
</dbReference>
<dbReference type="RefSeq" id="WP_284186789.1">
    <property type="nucleotide sequence ID" value="NZ_BSPX01000007.1"/>
</dbReference>
<dbReference type="InterPro" id="IPR012910">
    <property type="entry name" value="Plug_dom"/>
</dbReference>
<dbReference type="PROSITE" id="PS52016">
    <property type="entry name" value="TONB_DEPENDENT_REC_3"/>
    <property type="match status" value="1"/>
</dbReference>
<comment type="similarity">
    <text evidence="2 10 11">Belongs to the TonB-dependent receptor family.</text>
</comment>
<feature type="domain" description="TonB-dependent receptor-like beta-barrel" evidence="13">
    <location>
        <begin position="261"/>
        <end position="647"/>
    </location>
</feature>
<evidence type="ECO:0000313" key="16">
    <source>
        <dbReference type="Proteomes" id="UP001157167"/>
    </source>
</evidence>
<dbReference type="Gene3D" id="2.40.170.20">
    <property type="entry name" value="TonB-dependent receptor, beta-barrel domain"/>
    <property type="match status" value="1"/>
</dbReference>
<dbReference type="InterPro" id="IPR036942">
    <property type="entry name" value="Beta-barrel_TonB_sf"/>
</dbReference>
<feature type="domain" description="TonB-dependent receptor plug" evidence="14">
    <location>
        <begin position="50"/>
        <end position="156"/>
    </location>
</feature>
<dbReference type="InterPro" id="IPR000531">
    <property type="entry name" value="Beta-barrel_TonB"/>
</dbReference>
<reference evidence="16" key="1">
    <citation type="journal article" date="2019" name="Int. J. Syst. Evol. Microbiol.">
        <title>The Global Catalogue of Microorganisms (GCM) 10K type strain sequencing project: providing services to taxonomists for standard genome sequencing and annotation.</title>
        <authorList>
            <consortium name="The Broad Institute Genomics Platform"/>
            <consortium name="The Broad Institute Genome Sequencing Center for Infectious Disease"/>
            <person name="Wu L."/>
            <person name="Ma J."/>
        </authorList>
    </citation>
    <scope>NUCLEOTIDE SEQUENCE [LARGE SCALE GENOMIC DNA]</scope>
    <source>
        <strain evidence="16">NBRC 102407</strain>
    </source>
</reference>
<evidence type="ECO:0000256" key="9">
    <source>
        <dbReference type="ARBA" id="ARBA00023237"/>
    </source>
</evidence>
<evidence type="ECO:0000256" key="3">
    <source>
        <dbReference type="ARBA" id="ARBA00022448"/>
    </source>
</evidence>
<evidence type="ECO:0000256" key="5">
    <source>
        <dbReference type="ARBA" id="ARBA00022692"/>
    </source>
</evidence>
<keyword evidence="16" id="KW-1185">Reference proteome</keyword>
<dbReference type="InterPro" id="IPR039426">
    <property type="entry name" value="TonB-dep_rcpt-like"/>
</dbReference>
<dbReference type="InterPro" id="IPR037066">
    <property type="entry name" value="Plug_dom_sf"/>
</dbReference>
<comment type="subcellular location">
    <subcellularLocation>
        <location evidence="1 10">Cell outer membrane</location>
        <topology evidence="1 10">Multi-pass membrane protein</topology>
    </subcellularLocation>
</comment>
<protein>
    <submittedName>
        <fullName evidence="15">TonB-dependent receptor</fullName>
    </submittedName>
</protein>
<evidence type="ECO:0000256" key="7">
    <source>
        <dbReference type="ARBA" id="ARBA00023136"/>
    </source>
</evidence>
<dbReference type="SUPFAM" id="SSF56935">
    <property type="entry name" value="Porins"/>
    <property type="match status" value="1"/>
</dbReference>
<organism evidence="15 16">
    <name type="scientific">Zoogloea oryzae</name>
    <dbReference type="NCBI Taxonomy" id="310767"/>
    <lineage>
        <taxon>Bacteria</taxon>
        <taxon>Pseudomonadati</taxon>
        <taxon>Pseudomonadota</taxon>
        <taxon>Betaproteobacteria</taxon>
        <taxon>Rhodocyclales</taxon>
        <taxon>Zoogloeaceae</taxon>
        <taxon>Zoogloea</taxon>
    </lineage>
</organism>
<accession>A0ABQ6F9T6</accession>
<evidence type="ECO:0000256" key="2">
    <source>
        <dbReference type="ARBA" id="ARBA00009810"/>
    </source>
</evidence>
<comment type="caution">
    <text evidence="15">The sequence shown here is derived from an EMBL/GenBank/DDBJ whole genome shotgun (WGS) entry which is preliminary data.</text>
</comment>
<keyword evidence="4 10" id="KW-1134">Transmembrane beta strand</keyword>
<sequence>MKHPFRPRTLAACLAAALPSLAAATETTLPEVTVGSRRGDLVGVADAASEGTIDARRLATRPLLRPAEALETVPGLVVTQHSGDGKANQYFLRGFNLDHGSDFATFVAGMPVNMPSHAHGQGYMDLNFLIPELIAGLRFRKGVYAAEDGDFATAGAARIDYQRQLAAPFVEIGAGQNGYRRLLAAGSRPVGELQLLAAFEASGNDGPWEQPENLARRNAVLRLSEGSAANGFALTAMSYTARWTATEHVPARAIDSGEIGRFGALSPNDGGTTHRHSLSAEWARPDADGASRAGVYVIDYGLNLFSAPSGFINGPAGDQHEQADRRLVWGGQASRSWFLGPALKDSELTAGLQWRQDRIRSVGLYSTEDRQRSATVRQDKITETAAALFVEARTQWQPWLRSTLGLRHDEVDARVTATGGEFNLANGGKARAGQTSPKLGVVLGPFALPAPTEFYANWGQGFHSNDARGATSTTNPADGSAISRVPLLVRARGAELGLRSTPLPGWQTSVSVWQMALASELVFIGDEGVTEPKGASRRHGLEWSNELALPAGISVDTSLALSQARFREANPDNGGTRVPNAIPVVASVGAALDPGGRWFAGARLRYLGAYPLEETGREKSTPFWMANLRVGYRLAPGSQLSLDVLNLFDRKANDIEYWGGACTRSESASGACGGGIDGRLVHPLEPRTLRLALRIGF</sequence>
<dbReference type="EMBL" id="BSPX01000007">
    <property type="protein sequence ID" value="GLT21335.1"/>
    <property type="molecule type" value="Genomic_DNA"/>
</dbReference>
<dbReference type="PANTHER" id="PTHR30069:SF36">
    <property type="entry name" value="BLL6948 PROTEIN"/>
    <property type="match status" value="1"/>
</dbReference>
<evidence type="ECO:0000259" key="13">
    <source>
        <dbReference type="Pfam" id="PF00593"/>
    </source>
</evidence>
<dbReference type="PANTHER" id="PTHR30069">
    <property type="entry name" value="TONB-DEPENDENT OUTER MEMBRANE RECEPTOR"/>
    <property type="match status" value="1"/>
</dbReference>
<name>A0ABQ6F9T6_9RHOO</name>
<keyword evidence="6 11" id="KW-0798">TonB box</keyword>
<gene>
    <name evidence="15" type="ORF">GCM10007933_07870</name>
</gene>
<evidence type="ECO:0000256" key="4">
    <source>
        <dbReference type="ARBA" id="ARBA00022452"/>
    </source>
</evidence>
<evidence type="ECO:0000256" key="11">
    <source>
        <dbReference type="RuleBase" id="RU003357"/>
    </source>
</evidence>
<evidence type="ECO:0000256" key="10">
    <source>
        <dbReference type="PROSITE-ProRule" id="PRU01360"/>
    </source>
</evidence>